<dbReference type="Proteomes" id="UP000526125">
    <property type="component" value="Unassembled WGS sequence"/>
</dbReference>
<protein>
    <submittedName>
        <fullName evidence="2">Carbohydrate-binding family 9-like protein</fullName>
    </submittedName>
</protein>
<evidence type="ECO:0000313" key="2">
    <source>
        <dbReference type="EMBL" id="NUU78359.1"/>
    </source>
</evidence>
<sequence length="195" mass="22317">MAAGEFPAPDDWEKCVPLKLVDTVTGLPPLQATEVRLGWSEEYLHIRYVCQDPYVVSDFTERDQPLYEQDVVEIFIDEEGGGLKYMELEVSPHNVVFDAFIHNVDGAGLNLKADVTWQMKGLRTKVETDDQGNRVYFIHIPSCNFKSPLTSGLCWKVNMYRIDENEQGEREYQAWQPTGAINFHIPAKFGLFQLV</sequence>
<dbReference type="Pfam" id="PF06452">
    <property type="entry name" value="CBM9_1"/>
    <property type="match status" value="1"/>
</dbReference>
<name>A0A7Y6C0G9_9BACL</name>
<reference evidence="2 3" key="1">
    <citation type="submission" date="2020-05" db="EMBL/GenBank/DDBJ databases">
        <title>Genome Sequencing of Type Strains.</title>
        <authorList>
            <person name="Lemaire J.F."/>
            <person name="Inderbitzin P."/>
            <person name="Gregorio O.A."/>
            <person name="Collins S.B."/>
            <person name="Wespe N."/>
            <person name="Knight-Connoni V."/>
        </authorList>
    </citation>
    <scope>NUCLEOTIDE SEQUENCE [LARGE SCALE GENOMIC DNA]</scope>
    <source>
        <strain evidence="2 3">LMG 21957</strain>
    </source>
</reference>
<dbReference type="EMBL" id="JABMCB010000201">
    <property type="protein sequence ID" value="NUU78359.1"/>
    <property type="molecule type" value="Genomic_DNA"/>
</dbReference>
<dbReference type="GO" id="GO:0016052">
    <property type="term" value="P:carbohydrate catabolic process"/>
    <property type="evidence" value="ECO:0007669"/>
    <property type="project" value="InterPro"/>
</dbReference>
<comment type="caution">
    <text evidence="2">The sequence shown here is derived from an EMBL/GenBank/DDBJ whole genome shotgun (WGS) entry which is preliminary data.</text>
</comment>
<dbReference type="CDD" id="cd09620">
    <property type="entry name" value="CBM9_like_3"/>
    <property type="match status" value="1"/>
</dbReference>
<accession>A0A7Y6C0G9</accession>
<evidence type="ECO:0000313" key="3">
    <source>
        <dbReference type="Proteomes" id="UP000526125"/>
    </source>
</evidence>
<proteinExistence type="predicted"/>
<gene>
    <name evidence="2" type="ORF">HP552_24405</name>
</gene>
<dbReference type="GO" id="GO:0004553">
    <property type="term" value="F:hydrolase activity, hydrolyzing O-glycosyl compounds"/>
    <property type="evidence" value="ECO:0007669"/>
    <property type="project" value="InterPro"/>
</dbReference>
<dbReference type="AlphaFoldDB" id="A0A7Y6C0G9"/>
<feature type="domain" description="Carbohydrate-binding" evidence="1">
    <location>
        <begin position="31"/>
        <end position="195"/>
    </location>
</feature>
<organism evidence="2 3">
    <name type="scientific">Paenibacillus xylanilyticus</name>
    <dbReference type="NCBI Taxonomy" id="248903"/>
    <lineage>
        <taxon>Bacteria</taxon>
        <taxon>Bacillati</taxon>
        <taxon>Bacillota</taxon>
        <taxon>Bacilli</taxon>
        <taxon>Bacillales</taxon>
        <taxon>Paenibacillaceae</taxon>
        <taxon>Paenibacillus</taxon>
    </lineage>
</organism>
<dbReference type="SUPFAM" id="SSF49344">
    <property type="entry name" value="CBD9-like"/>
    <property type="match status" value="1"/>
</dbReference>
<keyword evidence="3" id="KW-1185">Reference proteome</keyword>
<evidence type="ECO:0000259" key="1">
    <source>
        <dbReference type="Pfam" id="PF06452"/>
    </source>
</evidence>
<dbReference type="InterPro" id="IPR010502">
    <property type="entry name" value="Carb-bd_dom_fam9"/>
</dbReference>
<dbReference type="GO" id="GO:0030246">
    <property type="term" value="F:carbohydrate binding"/>
    <property type="evidence" value="ECO:0007669"/>
    <property type="project" value="InterPro"/>
</dbReference>
<dbReference type="Gene3D" id="2.60.40.1190">
    <property type="match status" value="1"/>
</dbReference>